<dbReference type="Pfam" id="PF01771">
    <property type="entry name" value="Viral_alk_exo"/>
    <property type="match status" value="1"/>
</dbReference>
<dbReference type="GO" id="GO:0003676">
    <property type="term" value="F:nucleic acid binding"/>
    <property type="evidence" value="ECO:0007669"/>
    <property type="project" value="InterPro"/>
</dbReference>
<dbReference type="AlphaFoldDB" id="A0A8J9YV25"/>
<dbReference type="EMBL" id="OV696697">
    <property type="protein sequence ID" value="CAH1242261.1"/>
    <property type="molecule type" value="Genomic_DNA"/>
</dbReference>
<accession>A0A8J9YV25</accession>
<evidence type="ECO:0000256" key="3">
    <source>
        <dbReference type="ARBA" id="ARBA00022801"/>
    </source>
</evidence>
<dbReference type="CDD" id="cd22343">
    <property type="entry name" value="PDDEXK_lambda_exonuclease-like"/>
    <property type="match status" value="1"/>
</dbReference>
<dbReference type="GO" id="GO:0004519">
    <property type="term" value="F:endonuclease activity"/>
    <property type="evidence" value="ECO:0007669"/>
    <property type="project" value="UniProtKB-KW"/>
</dbReference>
<name>A0A8J9YV25_BRALA</name>
<dbReference type="GO" id="GO:0004527">
    <property type="term" value="F:exonuclease activity"/>
    <property type="evidence" value="ECO:0007669"/>
    <property type="project" value="UniProtKB-KW"/>
</dbReference>
<evidence type="ECO:0000313" key="7">
    <source>
        <dbReference type="EMBL" id="CAH1242261.1"/>
    </source>
</evidence>
<keyword evidence="3" id="KW-0378">Hydrolase</keyword>
<evidence type="ECO:0000256" key="2">
    <source>
        <dbReference type="ARBA" id="ARBA00022759"/>
    </source>
</evidence>
<dbReference type="Proteomes" id="UP000838412">
    <property type="component" value="Chromosome 12"/>
</dbReference>
<feature type="domain" description="DDE-1" evidence="6">
    <location>
        <begin position="560"/>
        <end position="627"/>
    </location>
</feature>
<reference evidence="7" key="1">
    <citation type="submission" date="2022-01" db="EMBL/GenBank/DDBJ databases">
        <authorList>
            <person name="Braso-Vives M."/>
        </authorList>
    </citation>
    <scope>NUCLEOTIDE SEQUENCE</scope>
</reference>
<dbReference type="InterPro" id="IPR004875">
    <property type="entry name" value="DDE_SF_endonuclease_dom"/>
</dbReference>
<evidence type="ECO:0000256" key="5">
    <source>
        <dbReference type="SAM" id="MobiDB-lite"/>
    </source>
</evidence>
<protein>
    <submittedName>
        <fullName evidence="7">POGK protein</fullName>
    </submittedName>
</protein>
<evidence type="ECO:0000256" key="4">
    <source>
        <dbReference type="ARBA" id="ARBA00022839"/>
    </source>
</evidence>
<evidence type="ECO:0000259" key="6">
    <source>
        <dbReference type="Pfam" id="PF03184"/>
    </source>
</evidence>
<gene>
    <name evidence="7" type="primary">POGK</name>
    <name evidence="7" type="ORF">BLAG_LOCUS5567</name>
</gene>
<sequence>MGNTAAHKHAIKKQKEMYEDHDKPIRFTKRGALAKVFQQAVPEAVLYTALEVQSHEEHIPVKPLTPQSLSMDVMARPYTYDTRTQFINSLIISKDDVAMLEKATRAQCNSPIWSMARRGRFTASNFYSVYTKVQTIKKNPDTETDSLLARIMGYERVKASLKALKNGKEMEGKARKSLFEQFKSEQEDAQCHQLGLFLLEHKAYLGASTDAMFTCKCHGSQVVEIKCPESCKDTVPSPDLCKYLKYENDTLDFFFEEYVAPELFTNRKVWKALQVLPAVVKDSAAPECWLCCFRRQRQPSDTGPQRTRTDPCSTTGPPSAPVAIVQPRWPTVTMAPDGDRQTEASTSAASDFPPVSPRPSEDSNEGSGPEADLETAMDLSVARVNGALATYMETGGLGDLEDIAIDLEDIVINTPLVSMTRTNSPGVTPYHQPIPPETLAAYMDSATWPPPSHQTEDDAGSIISIHASSSESEAEEVGMSLARTTSEDSGYDTEDWENDDVAQAQRDDIIEDTIERHKKRTTSTAEYKTEEEKEVYVIAQPQSWLLDRPADLSRHGPGRPSALQPLDVGVNKALKDRMKRKLNAWMVDRPHEYTKMGNRRLPSKNQILSWLAEAWGDIPEEIVKRSFRKAGISLSMDGTEDDAIYQSDNDL</sequence>
<dbReference type="PANTHER" id="PTHR47526:SF3">
    <property type="entry name" value="PHD-TYPE DOMAIN-CONTAINING PROTEIN"/>
    <property type="match status" value="1"/>
</dbReference>
<evidence type="ECO:0000313" key="8">
    <source>
        <dbReference type="Proteomes" id="UP000838412"/>
    </source>
</evidence>
<dbReference type="Pfam" id="PF03184">
    <property type="entry name" value="DDE_1"/>
    <property type="match status" value="1"/>
</dbReference>
<dbReference type="InterPro" id="IPR011335">
    <property type="entry name" value="Restrct_endonuc-II-like"/>
</dbReference>
<keyword evidence="2" id="KW-0255">Endonuclease</keyword>
<keyword evidence="8" id="KW-1185">Reference proteome</keyword>
<dbReference type="InterPro" id="IPR011604">
    <property type="entry name" value="PDDEXK-like_dom_sf"/>
</dbReference>
<dbReference type="OrthoDB" id="2162928at2759"/>
<evidence type="ECO:0000256" key="1">
    <source>
        <dbReference type="ARBA" id="ARBA00022722"/>
    </source>
</evidence>
<feature type="region of interest" description="Disordered" evidence="5">
    <location>
        <begin position="298"/>
        <end position="375"/>
    </location>
</feature>
<dbReference type="SUPFAM" id="SSF52980">
    <property type="entry name" value="Restriction endonuclease-like"/>
    <property type="match status" value="1"/>
</dbReference>
<dbReference type="PANTHER" id="PTHR47526">
    <property type="entry name" value="ATP-DEPENDENT DNA HELICASE"/>
    <property type="match status" value="1"/>
</dbReference>
<dbReference type="Gene3D" id="3.90.320.10">
    <property type="match status" value="1"/>
</dbReference>
<proteinExistence type="predicted"/>
<keyword evidence="4" id="KW-0269">Exonuclease</keyword>
<dbReference type="InterPro" id="IPR034720">
    <property type="entry name" value="Viral_alk_exo"/>
</dbReference>
<keyword evidence="1" id="KW-0540">Nuclease</keyword>
<feature type="compositionally biased region" description="Polar residues" evidence="5">
    <location>
        <begin position="299"/>
        <end position="317"/>
    </location>
</feature>
<dbReference type="GO" id="GO:0006281">
    <property type="term" value="P:DNA repair"/>
    <property type="evidence" value="ECO:0007669"/>
    <property type="project" value="UniProtKB-ARBA"/>
</dbReference>
<organism evidence="7 8">
    <name type="scientific">Branchiostoma lanceolatum</name>
    <name type="common">Common lancelet</name>
    <name type="synonym">Amphioxus lanceolatum</name>
    <dbReference type="NCBI Taxonomy" id="7740"/>
    <lineage>
        <taxon>Eukaryota</taxon>
        <taxon>Metazoa</taxon>
        <taxon>Chordata</taxon>
        <taxon>Cephalochordata</taxon>
        <taxon>Leptocardii</taxon>
        <taxon>Amphioxiformes</taxon>
        <taxon>Branchiostomatidae</taxon>
        <taxon>Branchiostoma</taxon>
    </lineage>
</organism>